<reference evidence="6 7" key="1">
    <citation type="submission" date="2023-07" db="EMBL/GenBank/DDBJ databases">
        <title>Sequencing the genomes of 1000 actinobacteria strains.</title>
        <authorList>
            <person name="Klenk H.-P."/>
        </authorList>
    </citation>
    <scope>NUCLEOTIDE SEQUENCE [LARGE SCALE GENOMIC DNA]</scope>
    <source>
        <strain evidence="6 7">DSM 44709</strain>
    </source>
</reference>
<keyword evidence="3" id="KW-0975">Bacterial flagellum</keyword>
<dbReference type="NCBIfam" id="TIGR02550">
    <property type="entry name" value="flagell_flgL"/>
    <property type="match status" value="1"/>
</dbReference>
<dbReference type="Proteomes" id="UP001240236">
    <property type="component" value="Unassembled WGS sequence"/>
</dbReference>
<proteinExistence type="inferred from homology"/>
<evidence type="ECO:0000256" key="3">
    <source>
        <dbReference type="ARBA" id="ARBA00023143"/>
    </source>
</evidence>
<sequence length="300" mass="31769">MAMQLRVTDGAITNRVLANLQGNLTRVGNLQEQLSSGKQISRPSDSPTGTVSAMQLRGESRAVQQYTRNASDGLGWLGVIDTALTSSLSQTGKVRELVLQGMSAGTASTPDAREAIAAEVENLRKSLIGVANTKYLDRPVFGGTTTGERAFDGNGSFVGDTGTVMRTVGDNSKVQVDANGAAVFGANGTDSQLFTVLESIAANLRGSNTAGLDADLQNLDVAIGTIKTNLADVGARYNRIETSRTAADDRLLNVKSKLSEIEDIDLPNTIMQMQLQQTAYQAALQATAKVIQPSLMDFLR</sequence>
<evidence type="ECO:0000256" key="2">
    <source>
        <dbReference type="ARBA" id="ARBA00005709"/>
    </source>
</evidence>
<evidence type="ECO:0000313" key="7">
    <source>
        <dbReference type="Proteomes" id="UP001240236"/>
    </source>
</evidence>
<organism evidence="6 7">
    <name type="scientific">Catenuloplanes indicus</name>
    <dbReference type="NCBI Taxonomy" id="137267"/>
    <lineage>
        <taxon>Bacteria</taxon>
        <taxon>Bacillati</taxon>
        <taxon>Actinomycetota</taxon>
        <taxon>Actinomycetes</taxon>
        <taxon>Micromonosporales</taxon>
        <taxon>Micromonosporaceae</taxon>
        <taxon>Catenuloplanes</taxon>
    </lineage>
</organism>
<dbReference type="EMBL" id="JAUSUZ010000001">
    <property type="protein sequence ID" value="MDQ0368248.1"/>
    <property type="molecule type" value="Genomic_DNA"/>
</dbReference>
<dbReference type="InterPro" id="IPR046358">
    <property type="entry name" value="Flagellin_C"/>
</dbReference>
<dbReference type="SUPFAM" id="SSF64518">
    <property type="entry name" value="Phase 1 flagellin"/>
    <property type="match status" value="1"/>
</dbReference>
<comment type="caution">
    <text evidence="6">The sequence shown here is derived from an EMBL/GenBank/DDBJ whole genome shotgun (WGS) entry which is preliminary data.</text>
</comment>
<accession>A0AAE3W1P8</accession>
<dbReference type="InterPro" id="IPR001492">
    <property type="entry name" value="Flagellin"/>
</dbReference>
<evidence type="ECO:0000256" key="1">
    <source>
        <dbReference type="ARBA" id="ARBA00004365"/>
    </source>
</evidence>
<evidence type="ECO:0000259" key="4">
    <source>
        <dbReference type="Pfam" id="PF00669"/>
    </source>
</evidence>
<dbReference type="Gene3D" id="1.20.1330.10">
    <property type="entry name" value="f41 fragment of flagellin, N-terminal domain"/>
    <property type="match status" value="1"/>
</dbReference>
<dbReference type="Pfam" id="PF00669">
    <property type="entry name" value="Flagellin_N"/>
    <property type="match status" value="1"/>
</dbReference>
<dbReference type="RefSeq" id="WP_307242703.1">
    <property type="nucleotide sequence ID" value="NZ_JAUSUZ010000001.1"/>
</dbReference>
<dbReference type="AlphaFoldDB" id="A0AAE3W1P8"/>
<keyword evidence="7" id="KW-1185">Reference proteome</keyword>
<evidence type="ECO:0000313" key="6">
    <source>
        <dbReference type="EMBL" id="MDQ0368248.1"/>
    </source>
</evidence>
<keyword evidence="6" id="KW-0282">Flagellum</keyword>
<feature type="domain" description="Flagellin C-terminal" evidence="5">
    <location>
        <begin position="216"/>
        <end position="299"/>
    </location>
</feature>
<comment type="subcellular location">
    <subcellularLocation>
        <location evidence="1">Bacterial flagellum</location>
    </subcellularLocation>
</comment>
<dbReference type="GO" id="GO:0005198">
    <property type="term" value="F:structural molecule activity"/>
    <property type="evidence" value="ECO:0007669"/>
    <property type="project" value="InterPro"/>
</dbReference>
<gene>
    <name evidence="6" type="ORF">J2S42_004917</name>
</gene>
<comment type="similarity">
    <text evidence="2">Belongs to the bacterial flagellin family.</text>
</comment>
<evidence type="ECO:0000259" key="5">
    <source>
        <dbReference type="Pfam" id="PF00700"/>
    </source>
</evidence>
<dbReference type="InterPro" id="IPR013384">
    <property type="entry name" value="Flagell_FlgL"/>
</dbReference>
<protein>
    <submittedName>
        <fullName evidence="6">Flagellar hook-associated protein 3 FlgL</fullName>
    </submittedName>
</protein>
<dbReference type="GO" id="GO:0071973">
    <property type="term" value="P:bacterial-type flagellum-dependent cell motility"/>
    <property type="evidence" value="ECO:0007669"/>
    <property type="project" value="InterPro"/>
</dbReference>
<dbReference type="GO" id="GO:0009424">
    <property type="term" value="C:bacterial-type flagellum hook"/>
    <property type="evidence" value="ECO:0007669"/>
    <property type="project" value="InterPro"/>
</dbReference>
<keyword evidence="6" id="KW-0966">Cell projection</keyword>
<feature type="domain" description="Flagellin N-terminal" evidence="4">
    <location>
        <begin position="13"/>
        <end position="133"/>
    </location>
</feature>
<dbReference type="InterPro" id="IPR001029">
    <property type="entry name" value="Flagellin_N"/>
</dbReference>
<dbReference type="PANTHER" id="PTHR42792:SF1">
    <property type="entry name" value="FLAGELLAR HOOK-ASSOCIATED PROTEIN 3"/>
    <property type="match status" value="1"/>
</dbReference>
<keyword evidence="6" id="KW-0969">Cilium</keyword>
<name>A0AAE3W1P8_9ACTN</name>
<dbReference type="PANTHER" id="PTHR42792">
    <property type="entry name" value="FLAGELLIN"/>
    <property type="match status" value="1"/>
</dbReference>
<dbReference type="Pfam" id="PF00700">
    <property type="entry name" value="Flagellin_C"/>
    <property type="match status" value="1"/>
</dbReference>